<evidence type="ECO:0000256" key="3">
    <source>
        <dbReference type="ARBA" id="ARBA00022801"/>
    </source>
</evidence>
<feature type="compositionally biased region" description="Polar residues" evidence="4">
    <location>
        <begin position="335"/>
        <end position="345"/>
    </location>
</feature>
<dbReference type="Pfam" id="PF18802">
    <property type="entry name" value="CxC1"/>
    <property type="match status" value="1"/>
</dbReference>
<feature type="region of interest" description="Disordered" evidence="4">
    <location>
        <begin position="71"/>
        <end position="92"/>
    </location>
</feature>
<dbReference type="EMBL" id="KZ084104">
    <property type="protein sequence ID" value="OSD02619.1"/>
    <property type="molecule type" value="Genomic_DNA"/>
</dbReference>
<dbReference type="OrthoDB" id="3265112at2759"/>
<proteinExistence type="inferred from homology"/>
<dbReference type="InterPro" id="IPR040521">
    <property type="entry name" value="KDZ"/>
</dbReference>
<organism evidence="6 7">
    <name type="scientific">Trametes coccinea (strain BRFM310)</name>
    <name type="common">Pycnoporus coccineus</name>
    <dbReference type="NCBI Taxonomy" id="1353009"/>
    <lineage>
        <taxon>Eukaryota</taxon>
        <taxon>Fungi</taxon>
        <taxon>Dikarya</taxon>
        <taxon>Basidiomycota</taxon>
        <taxon>Agaricomycotina</taxon>
        <taxon>Agaricomycetes</taxon>
        <taxon>Polyporales</taxon>
        <taxon>Polyporaceae</taxon>
        <taxon>Trametes</taxon>
    </lineage>
</organism>
<protein>
    <recommendedName>
        <fullName evidence="5">Ubiquitin-like protease family profile domain-containing protein</fullName>
    </recommendedName>
</protein>
<name>A0A1Y2IND4_TRAC3</name>
<dbReference type="Gene3D" id="3.40.395.10">
    <property type="entry name" value="Adenoviral Proteinase, Chain A"/>
    <property type="match status" value="1"/>
</dbReference>
<dbReference type="PROSITE" id="PS50600">
    <property type="entry name" value="ULP_PROTEASE"/>
    <property type="match status" value="1"/>
</dbReference>
<dbReference type="GO" id="GO:0019783">
    <property type="term" value="F:ubiquitin-like protein peptidase activity"/>
    <property type="evidence" value="ECO:0007669"/>
    <property type="project" value="UniProtKB-ARBA"/>
</dbReference>
<feature type="compositionally biased region" description="Basic and acidic residues" evidence="4">
    <location>
        <begin position="21"/>
        <end position="36"/>
    </location>
</feature>
<dbReference type="SUPFAM" id="SSF54001">
    <property type="entry name" value="Cysteine proteinases"/>
    <property type="match status" value="1"/>
</dbReference>
<keyword evidence="7" id="KW-1185">Reference proteome</keyword>
<dbReference type="InterPro" id="IPR038765">
    <property type="entry name" value="Papain-like_cys_pep_sf"/>
</dbReference>
<feature type="compositionally biased region" description="Basic and acidic residues" evidence="4">
    <location>
        <begin position="347"/>
        <end position="357"/>
    </location>
</feature>
<dbReference type="STRING" id="1353009.A0A1Y2IND4"/>
<accession>A0A1Y2IND4</accession>
<dbReference type="PANTHER" id="PTHR33096">
    <property type="entry name" value="CXC2 DOMAIN-CONTAINING PROTEIN"/>
    <property type="match status" value="1"/>
</dbReference>
<dbReference type="InterPro" id="IPR041320">
    <property type="entry name" value="CxC1"/>
</dbReference>
<dbReference type="Proteomes" id="UP000193067">
    <property type="component" value="Unassembled WGS sequence"/>
</dbReference>
<evidence type="ECO:0000256" key="1">
    <source>
        <dbReference type="ARBA" id="ARBA00005234"/>
    </source>
</evidence>
<sequence>MEHHEDLPVLSPPSTPTPKLARREEQPVGKHFMTPERRRRNKDAGIVPRPDLALRFDKLNSFMDDLMKIEDTSGADAGPSQETADNSTPPEVDPDITMEETYAAGDVAGELTSGAQKGTYKRFRPRPEDSLRSLHASWLETIPIILDDYLNYLRASHSRTARFQPDWAFSCPAGKCFVETTQVLCLHFEYPLSVECKYCECRSITQVLVSKGLFPTSPTQPRVAISIDLLDFYFALFERSADAVSALASALKTFYQRRGFPILGSNGEPVQDPFRRGMSNAIQWYDHLRQQHRTRVEGAIDCALTLVDLKVQLDCSGESASESAAGVNAPPAKTAETNVADTQLQRHVGEGNTKDADTSLSAAEHQRDAPVTTSVDVAGVRDGLCDNMPDGVRDHTRDGVRDGTRQHNIPKQRDISAQSGSQQRPGPPAPYVTTETTEDVTRKPADTPKQPRNASPSKVKPQCTPQAQTAGNVVPALINAHTLVAGQCHRILQKRCPACFGGNRFGRSFEDDGGDIHVAMDATFSQRHNAAAGDRPWHYVAEYFISKEQVDAVGERIAAARKKAPKTFSTRVPEAALDECQKSFEAADEKKEKTSSNKFDDTGLMALVCRHDIVLFLANVDTPGEQQKYAIALLEHLYSLLPDSATVAAFYDIGCVLDRSVHTYDILTNGIVERLIFATSVMHAYGHQWACQLVYNPRLREGLGLSEGEGTERVWSQFRILIGVTRTSGRERRVWILDQHAKYVNEKAREELGAWIRSRFKNGVEAREAVAMAHLLACGVSTEELRAQWSLQQSSQLASRPHAPARLKRELDSVLSLQAELDTIEKHLSTVQDSILVSGANPISQGFVDSLRRSHAHTVKKVEEFYVSLNVTDHGFPELKNLPLEFVRTLLIARDLKINIRKRAIGSFFEWDKLDRAAGGRDQPLGTKLHQQTRKAIAKRTPALMTAIRKFNTYCDTLKTVYNAEWNFPLPQHLPTELGALREDTSLLTDVWITPTETDMPPRWLDDPQVRSGIRALLNKDRCQEERRRLGQEADNLCRWYGRELAAVELALRMPQNSQIAFLLQQKKDELLLLKARWRTPFVSNLRFDAHTRRASQLALQLSGIEEAPPPLAWIHLPVPDDSDGLQEVMEEEGTFDVLLACDTLEQLVGDLDIESSIPEIADFESNLVSQPPATTLGQLSGASYDYIMGVQRTLILTTLDPDNHLVDSTPLPSFPRPIHPVNPNEALLIPATEDFVRIIIPGRELRRLEQREAWLSDDCINGGMQALLRYYGTSLTYGGAPALLSSRVFSLHCSGASDDALWRDCRGTRLWTKRVWIMPIHRQQPNPHWTLAVVYWDERKIAYFDSLADSKSWEADVPAVYSLMYKLHRIANEKGCEVRLHLDETSWETYLLADSPLQSNGYDCGIWVLACVAALLRGYHSVQLTSSEISYFRGDLLCLLRSLVV</sequence>
<dbReference type="Pfam" id="PF18758">
    <property type="entry name" value="KDZ"/>
    <property type="match status" value="1"/>
</dbReference>
<feature type="compositionally biased region" description="Polar residues" evidence="4">
    <location>
        <begin position="80"/>
        <end position="89"/>
    </location>
</feature>
<evidence type="ECO:0000313" key="6">
    <source>
        <dbReference type="EMBL" id="OSD02619.1"/>
    </source>
</evidence>
<evidence type="ECO:0000256" key="4">
    <source>
        <dbReference type="SAM" id="MobiDB-lite"/>
    </source>
</evidence>
<evidence type="ECO:0000313" key="7">
    <source>
        <dbReference type="Proteomes" id="UP000193067"/>
    </source>
</evidence>
<dbReference type="GO" id="GO:0006508">
    <property type="term" value="P:proteolysis"/>
    <property type="evidence" value="ECO:0007669"/>
    <property type="project" value="UniProtKB-KW"/>
</dbReference>
<gene>
    <name evidence="6" type="ORF">PYCCODRAFT_1410600</name>
</gene>
<reference evidence="6 7" key="1">
    <citation type="journal article" date="2015" name="Biotechnol. Biofuels">
        <title>Enhanced degradation of softwood versus hardwood by the white-rot fungus Pycnoporus coccineus.</title>
        <authorList>
            <person name="Couturier M."/>
            <person name="Navarro D."/>
            <person name="Chevret D."/>
            <person name="Henrissat B."/>
            <person name="Piumi F."/>
            <person name="Ruiz-Duenas F.J."/>
            <person name="Martinez A.T."/>
            <person name="Grigoriev I.V."/>
            <person name="Riley R."/>
            <person name="Lipzen A."/>
            <person name="Berrin J.G."/>
            <person name="Master E.R."/>
            <person name="Rosso M.N."/>
        </authorList>
    </citation>
    <scope>NUCLEOTIDE SEQUENCE [LARGE SCALE GENOMIC DNA]</scope>
    <source>
        <strain evidence="6 7">BRFM310</strain>
    </source>
</reference>
<evidence type="ECO:0000259" key="5">
    <source>
        <dbReference type="PROSITE" id="PS50600"/>
    </source>
</evidence>
<feature type="region of interest" description="Disordered" evidence="4">
    <location>
        <begin position="1"/>
        <end position="46"/>
    </location>
</feature>
<feature type="region of interest" description="Disordered" evidence="4">
    <location>
        <begin position="321"/>
        <end position="466"/>
    </location>
</feature>
<feature type="compositionally biased region" description="Polar residues" evidence="4">
    <location>
        <begin position="415"/>
        <end position="424"/>
    </location>
</feature>
<comment type="similarity">
    <text evidence="1">Belongs to the peptidase C48 family.</text>
</comment>
<dbReference type="PANTHER" id="PTHR33096:SF1">
    <property type="entry name" value="CXC1-LIKE CYSTEINE CLUSTER ASSOCIATED WITH KDZ TRANSPOSASES DOMAIN-CONTAINING PROTEIN"/>
    <property type="match status" value="1"/>
</dbReference>
<evidence type="ECO:0000256" key="2">
    <source>
        <dbReference type="ARBA" id="ARBA00022670"/>
    </source>
</evidence>
<keyword evidence="2" id="KW-0645">Protease</keyword>
<dbReference type="InterPro" id="IPR003653">
    <property type="entry name" value="Peptidase_C48_C"/>
</dbReference>
<dbReference type="GO" id="GO:0008234">
    <property type="term" value="F:cysteine-type peptidase activity"/>
    <property type="evidence" value="ECO:0007669"/>
    <property type="project" value="InterPro"/>
</dbReference>
<feature type="compositionally biased region" description="Basic and acidic residues" evidence="4">
    <location>
        <begin position="391"/>
        <end position="405"/>
    </location>
</feature>
<feature type="domain" description="Ubiquitin-like protease family profile" evidence="5">
    <location>
        <begin position="1239"/>
        <end position="1416"/>
    </location>
</feature>
<keyword evidence="3" id="KW-0378">Hydrolase</keyword>
<dbReference type="Pfam" id="PF02902">
    <property type="entry name" value="Peptidase_C48"/>
    <property type="match status" value="1"/>
</dbReference>